<dbReference type="SMART" id="SM00490">
    <property type="entry name" value="HELICc"/>
    <property type="match status" value="1"/>
</dbReference>
<dbReference type="Pfam" id="PF00270">
    <property type="entry name" value="DEAD"/>
    <property type="match status" value="1"/>
</dbReference>
<dbReference type="AlphaFoldDB" id="A0A7J4D0I6"/>
<dbReference type="SMART" id="SM00487">
    <property type="entry name" value="DEXDc"/>
    <property type="match status" value="1"/>
</dbReference>
<keyword evidence="3 7" id="KW-0347">Helicase</keyword>
<dbReference type="PANTHER" id="PTHR14025">
    <property type="entry name" value="FANCONI ANEMIA GROUP M FANCM FAMILY MEMBER"/>
    <property type="match status" value="1"/>
</dbReference>
<evidence type="ECO:0000256" key="2">
    <source>
        <dbReference type="ARBA" id="ARBA00022801"/>
    </source>
</evidence>
<dbReference type="PROSITE" id="PS51192">
    <property type="entry name" value="HELICASE_ATP_BIND_1"/>
    <property type="match status" value="1"/>
</dbReference>
<dbReference type="InterPro" id="IPR014001">
    <property type="entry name" value="Helicase_ATP-bd"/>
</dbReference>
<keyword evidence="1" id="KW-0547">Nucleotide-binding</keyword>
<dbReference type="InterPro" id="IPR027417">
    <property type="entry name" value="P-loop_NTPase"/>
</dbReference>
<dbReference type="PANTHER" id="PTHR14025:SF20">
    <property type="entry name" value="FANCONI ANEMIA GROUP M PROTEIN"/>
    <property type="match status" value="1"/>
</dbReference>
<feature type="domain" description="Helicase C-terminal" evidence="6">
    <location>
        <begin position="328"/>
        <end position="495"/>
    </location>
</feature>
<dbReference type="EMBL" id="DTTC01000209">
    <property type="protein sequence ID" value="HIA98163.1"/>
    <property type="molecule type" value="Genomic_DNA"/>
</dbReference>
<sequence length="516" mass="57790">QSNISKACLKQSTMVILPTGMGKTVIALRVILERLHVGPILLMAPTKPLAQQHAEFLEKHISSQVNLFTGAIPPLQREPLWKSAGIIVSTPQVVSKDIENGRVSLESFSLLIFDEAHRAVGNYAYVSIGRHYLSVADNHLAIGMTASPGTSKSEIIRLCRDLGISAVEKRDETDPDVMPYIQPIKTSWIRVEMPASVKHIANQLRGLQDYLCGKLYKQGLLDRPRKVSTTMLLEAGRKLQAQYIRTKPRTPPQIFNSMTTQAMAMKVAHAILTVETQGIVQFLDYAVRIEKEVKEKKRGNRANKWLHSNSDWKTAVEIAKSNKEDHPKLQRLIELVQLQLQSGSSRFIIFAEIRHTVTLIVENLKAIEDARPVRFVGQSSRVGDKGMTQKQQKEILSCFRDGEFNILVTTSVGEEGLDIPSTDTVIFYEPVSSAIRLIQRRGRTGRNRPGEAFIFVASESRDEAAFWSSKGKEKRMHDLFSAGRMEIDLPTPEELAGTNIIERPEDGSAQTTFRSD</sequence>
<keyword evidence="4" id="KW-0067">ATP-binding</keyword>
<name>A0A7J4D0I6_9ARCH</name>
<comment type="caution">
    <text evidence="7">The sequence shown here is derived from an EMBL/GenBank/DDBJ whole genome shotgun (WGS) entry which is preliminary data.</text>
</comment>
<dbReference type="Gene3D" id="1.20.1320.20">
    <property type="entry name" value="hef helicase domain"/>
    <property type="match status" value="1"/>
</dbReference>
<dbReference type="Gene3D" id="3.40.50.300">
    <property type="entry name" value="P-loop containing nucleotide triphosphate hydrolases"/>
    <property type="match status" value="2"/>
</dbReference>
<dbReference type="Pfam" id="PF21210">
    <property type="entry name" value="RNA_helicase_helical"/>
    <property type="match status" value="1"/>
</dbReference>
<organism evidence="7 8">
    <name type="scientific">Marine Group III euryarchaeote</name>
    <dbReference type="NCBI Taxonomy" id="2173149"/>
    <lineage>
        <taxon>Archaea</taxon>
        <taxon>Methanobacteriati</taxon>
        <taxon>Thermoplasmatota</taxon>
        <taxon>Thermoplasmata</taxon>
        <taxon>Candidatus Thermoprofundales</taxon>
    </lineage>
</organism>
<dbReference type="GO" id="GO:0005524">
    <property type="term" value="F:ATP binding"/>
    <property type="evidence" value="ECO:0007669"/>
    <property type="project" value="UniProtKB-KW"/>
</dbReference>
<dbReference type="GO" id="GO:0003676">
    <property type="term" value="F:nucleic acid binding"/>
    <property type="evidence" value="ECO:0007669"/>
    <property type="project" value="InterPro"/>
</dbReference>
<protein>
    <submittedName>
        <fullName evidence="7">DEAD/DEAH box helicase</fullName>
    </submittedName>
</protein>
<dbReference type="InterPro" id="IPR041755">
    <property type="entry name" value="Hef_ID"/>
</dbReference>
<reference evidence="8" key="1">
    <citation type="journal article" date="2019" name="bioRxiv">
        <title>Genome diversification in globally distributed novel marine Proteobacteria is linked to environmental adaptation.</title>
        <authorList>
            <person name="Zhou Z."/>
            <person name="Tran P.Q."/>
            <person name="Kieft K."/>
            <person name="Anantharaman K."/>
        </authorList>
    </citation>
    <scope>NUCLEOTIDE SEQUENCE [LARGE SCALE GENOMIC DNA]</scope>
</reference>
<dbReference type="PROSITE" id="PS51194">
    <property type="entry name" value="HELICASE_CTER"/>
    <property type="match status" value="1"/>
</dbReference>
<dbReference type="Proteomes" id="UP000589132">
    <property type="component" value="Unassembled WGS sequence"/>
</dbReference>
<evidence type="ECO:0000259" key="6">
    <source>
        <dbReference type="PROSITE" id="PS51194"/>
    </source>
</evidence>
<dbReference type="GO" id="GO:0004386">
    <property type="term" value="F:helicase activity"/>
    <property type="evidence" value="ECO:0007669"/>
    <property type="project" value="UniProtKB-KW"/>
</dbReference>
<dbReference type="SUPFAM" id="SSF52540">
    <property type="entry name" value="P-loop containing nucleoside triphosphate hydrolases"/>
    <property type="match status" value="1"/>
</dbReference>
<evidence type="ECO:0000256" key="3">
    <source>
        <dbReference type="ARBA" id="ARBA00022806"/>
    </source>
</evidence>
<dbReference type="GO" id="GO:0140097">
    <property type="term" value="F:catalytic activity, acting on DNA"/>
    <property type="evidence" value="ECO:0007669"/>
    <property type="project" value="UniProtKB-ARBA"/>
</dbReference>
<dbReference type="InterPro" id="IPR001650">
    <property type="entry name" value="Helicase_C-like"/>
</dbReference>
<dbReference type="InterPro" id="IPR011545">
    <property type="entry name" value="DEAD/DEAH_box_helicase_dom"/>
</dbReference>
<proteinExistence type="predicted"/>
<accession>A0A7J4D0I6</accession>
<dbReference type="GO" id="GO:0016787">
    <property type="term" value="F:hydrolase activity"/>
    <property type="evidence" value="ECO:0007669"/>
    <property type="project" value="UniProtKB-KW"/>
</dbReference>
<evidence type="ECO:0000313" key="8">
    <source>
        <dbReference type="Proteomes" id="UP000589132"/>
    </source>
</evidence>
<evidence type="ECO:0000313" key="7">
    <source>
        <dbReference type="EMBL" id="HIA98163.1"/>
    </source>
</evidence>
<keyword evidence="2" id="KW-0378">Hydrolase</keyword>
<dbReference type="Pfam" id="PF00271">
    <property type="entry name" value="Helicase_C"/>
    <property type="match status" value="1"/>
</dbReference>
<gene>
    <name evidence="7" type="ORF">EYO15_03170</name>
</gene>
<feature type="domain" description="Helicase ATP-binding" evidence="5">
    <location>
        <begin position="4"/>
        <end position="166"/>
    </location>
</feature>
<evidence type="ECO:0000259" key="5">
    <source>
        <dbReference type="PROSITE" id="PS51192"/>
    </source>
</evidence>
<feature type="non-terminal residue" evidence="7">
    <location>
        <position position="1"/>
    </location>
</feature>
<evidence type="ECO:0000256" key="1">
    <source>
        <dbReference type="ARBA" id="ARBA00022741"/>
    </source>
</evidence>
<evidence type="ECO:0000256" key="4">
    <source>
        <dbReference type="ARBA" id="ARBA00022840"/>
    </source>
</evidence>